<evidence type="ECO:0000313" key="2">
    <source>
        <dbReference type="Proteomes" id="UP001165089"/>
    </source>
</evidence>
<keyword evidence="2" id="KW-1185">Reference proteome</keyword>
<reference evidence="1 2" key="1">
    <citation type="journal article" date="2023" name="Antonie Van Leeuwenhoek">
        <title>Mesoterricola silvestris gen. nov., sp. nov., Mesoterricola sediminis sp. nov., Geothrix oryzae sp. nov., Geothrix edaphica sp. nov., Geothrix rubra sp. nov., and Geothrix limicola sp. nov., six novel members of Acidobacteriota isolated from soils.</title>
        <authorList>
            <person name="Itoh H."/>
            <person name="Sugisawa Y."/>
            <person name="Mise K."/>
            <person name="Xu Z."/>
            <person name="Kuniyasu M."/>
            <person name="Ushijima N."/>
            <person name="Kawano K."/>
            <person name="Kobayashi E."/>
            <person name="Shiratori Y."/>
            <person name="Masuda Y."/>
            <person name="Senoo K."/>
        </authorList>
    </citation>
    <scope>NUCLEOTIDE SEQUENCE [LARGE SCALE GENOMIC DNA]</scope>
    <source>
        <strain evidence="1 2">Red803</strain>
    </source>
</reference>
<name>A0ABQ5Q4R1_9BACT</name>
<sequence>MKTAALLAILVLPLAAQTRMDRAHPLPLPSDGVITGRIAEDDRGEAYYAFTAGPGPLVVTVDITPSDANINVDLGLSDQAGHAKLAMNPRAYNDKSVRETKRIVLPRAEHLVMRVGRNHYGGSGTFRIRVEGAVNGGAESLDLPARGTLRLTLKDGRTVEVDLATVRDAKVLPPR</sequence>
<accession>A0ABQ5Q4R1</accession>
<dbReference type="EMBL" id="BSDD01000001">
    <property type="protein sequence ID" value="GLH69344.1"/>
    <property type="molecule type" value="Genomic_DNA"/>
</dbReference>
<evidence type="ECO:0000313" key="1">
    <source>
        <dbReference type="EMBL" id="GLH69344.1"/>
    </source>
</evidence>
<comment type="caution">
    <text evidence="1">The sequence shown here is derived from an EMBL/GenBank/DDBJ whole genome shotgun (WGS) entry which is preliminary data.</text>
</comment>
<dbReference type="RefSeq" id="WP_285723341.1">
    <property type="nucleotide sequence ID" value="NZ_BSDD01000001.1"/>
</dbReference>
<proteinExistence type="predicted"/>
<dbReference type="Proteomes" id="UP001165089">
    <property type="component" value="Unassembled WGS sequence"/>
</dbReference>
<evidence type="ECO:0008006" key="3">
    <source>
        <dbReference type="Google" id="ProtNLM"/>
    </source>
</evidence>
<protein>
    <recommendedName>
        <fullName evidence="3">Copper chaperone PCu(A)C</fullName>
    </recommendedName>
</protein>
<gene>
    <name evidence="1" type="ORF">GETHPA_08770</name>
</gene>
<organism evidence="1 2">
    <name type="scientific">Geothrix rubra</name>
    <dbReference type="NCBI Taxonomy" id="2927977"/>
    <lineage>
        <taxon>Bacteria</taxon>
        <taxon>Pseudomonadati</taxon>
        <taxon>Acidobacteriota</taxon>
        <taxon>Holophagae</taxon>
        <taxon>Holophagales</taxon>
        <taxon>Holophagaceae</taxon>
        <taxon>Geothrix</taxon>
    </lineage>
</organism>